<dbReference type="EMBL" id="CP072455">
    <property type="protein sequence ID" value="QTL41290.1"/>
    <property type="molecule type" value="Genomic_DNA"/>
</dbReference>
<dbReference type="Proteomes" id="UP000665047">
    <property type="component" value="Chromosome"/>
</dbReference>
<sequence length="518" mass="62516">MTSSRLSILTNEEIHSLYELPDINDEEREFLFELDAEDIKYLDSIKNISQKINYILQLGYYKATNYFFQFSFQKRKSDVLFILKRYFPDETFPKKQIARKYHYNNRRFVINKYGVIDINNVIISQLEKKAKSLVKRHALPKFILQELLDYCLNNNLLRPAYSTMQNIVSRALRQEQQRLNNKFYAKIEPTIRSQLDNLLNMDDLFYKLTLIKKDQKDFTTTEIINTVKKQQMIYPLFYESKKLISRLNTSEQNVIYYANLAEFYTIQKLKRFKSRNQARLYLLCYIHRRLLIFNDYLMNSFSYKINKYKDDAEQYQRSKVETVEAEDKERRAQASKILAININKSIPDHQIRERAFEVIPQSNYKKFLKDFHKPNLNRDFYRWEWYGQQSLVIKRNLRPIFKVLEFTCTNIELRSAVTFFKRYLLEGGVNFHSISMDDIPFDFFPKAQRNHLFYKIKSIDGKQIKSIDSGRYEFMLYFYLMKGIENGTVFIRDSNNFRSLEDELINAEVWKRDKEKIL</sequence>
<dbReference type="RefSeq" id="WP_209028534.1">
    <property type="nucleotide sequence ID" value="NZ_CP072455.1"/>
</dbReference>
<reference evidence="2 3" key="1">
    <citation type="submission" date="2021-03" db="EMBL/GenBank/DDBJ databases">
        <title>Complete Genome Sequence Data of Xenorhabdus budapestensis strain C72, a Candidate Biological Control Agent, from China.</title>
        <authorList>
            <person name="LI B."/>
            <person name="WANG S."/>
            <person name="QIU D."/>
        </authorList>
    </citation>
    <scope>NUCLEOTIDE SEQUENCE [LARGE SCALE GENOMIC DNA]</scope>
    <source>
        <strain evidence="2 3">C-7-2</strain>
    </source>
</reference>
<organism evidence="2 3">
    <name type="scientific">Xenorhabdus budapestensis</name>
    <dbReference type="NCBI Taxonomy" id="290110"/>
    <lineage>
        <taxon>Bacteria</taxon>
        <taxon>Pseudomonadati</taxon>
        <taxon>Pseudomonadota</taxon>
        <taxon>Gammaproteobacteria</taxon>
        <taxon>Enterobacterales</taxon>
        <taxon>Morganellaceae</taxon>
        <taxon>Xenorhabdus</taxon>
    </lineage>
</organism>
<evidence type="ECO:0000313" key="2">
    <source>
        <dbReference type="EMBL" id="QTL41290.1"/>
    </source>
</evidence>
<evidence type="ECO:0000259" key="1">
    <source>
        <dbReference type="Pfam" id="PF13700"/>
    </source>
</evidence>
<accession>A0ABX7VLG4</accession>
<name>A0ABX7VLG4_XENBU</name>
<keyword evidence="3" id="KW-1185">Reference proteome</keyword>
<proteinExistence type="predicted"/>
<gene>
    <name evidence="2" type="ORF">HGO23_08295</name>
</gene>
<evidence type="ECO:0000313" key="3">
    <source>
        <dbReference type="Proteomes" id="UP000665047"/>
    </source>
</evidence>
<dbReference type="Pfam" id="PF13700">
    <property type="entry name" value="DUF4158"/>
    <property type="match status" value="1"/>
</dbReference>
<feature type="domain" description="DUF4158" evidence="1">
    <location>
        <begin position="8"/>
        <end position="171"/>
    </location>
</feature>
<protein>
    <submittedName>
        <fullName evidence="2">DUF4158 domain-containing protein</fullName>
    </submittedName>
</protein>
<dbReference type="InterPro" id="IPR025296">
    <property type="entry name" value="DUF4158"/>
</dbReference>